<feature type="transmembrane region" description="Helical" evidence="6">
    <location>
        <begin position="79"/>
        <end position="101"/>
    </location>
</feature>
<feature type="transmembrane region" description="Helical" evidence="6">
    <location>
        <begin position="189"/>
        <end position="211"/>
    </location>
</feature>
<comment type="subcellular location">
    <subcellularLocation>
        <location evidence="1">Membrane</location>
        <topology evidence="1">Multi-pass membrane protein</topology>
    </subcellularLocation>
</comment>
<keyword evidence="3 6" id="KW-0812">Transmembrane</keyword>
<keyword evidence="4 6" id="KW-1133">Transmembrane helix</keyword>
<evidence type="ECO:0000256" key="4">
    <source>
        <dbReference type="ARBA" id="ARBA00022989"/>
    </source>
</evidence>
<evidence type="ECO:0000256" key="6">
    <source>
        <dbReference type="SAM" id="Phobius"/>
    </source>
</evidence>
<feature type="transmembrane region" description="Helical" evidence="6">
    <location>
        <begin position="158"/>
        <end position="177"/>
    </location>
</feature>
<proteinExistence type="predicted"/>
<dbReference type="EMBL" id="JAPMXC010000003">
    <property type="protein sequence ID" value="MCY0388274.1"/>
    <property type="molecule type" value="Genomic_DNA"/>
</dbReference>
<evidence type="ECO:0000256" key="5">
    <source>
        <dbReference type="ARBA" id="ARBA00023136"/>
    </source>
</evidence>
<keyword evidence="5 6" id="KW-0472">Membrane</keyword>
<dbReference type="InterPro" id="IPR050291">
    <property type="entry name" value="CDF_Transporter"/>
</dbReference>
<accession>A0ABT3ZNZ6</accession>
<dbReference type="RefSeq" id="WP_267848167.1">
    <property type="nucleotide sequence ID" value="NZ_JAPMXC010000003.1"/>
</dbReference>
<feature type="transmembrane region" description="Helical" evidence="6">
    <location>
        <begin position="121"/>
        <end position="138"/>
    </location>
</feature>
<evidence type="ECO:0000313" key="9">
    <source>
        <dbReference type="Proteomes" id="UP001082899"/>
    </source>
</evidence>
<evidence type="ECO:0000256" key="1">
    <source>
        <dbReference type="ARBA" id="ARBA00004141"/>
    </source>
</evidence>
<dbReference type="PANTHER" id="PTHR43840">
    <property type="entry name" value="MITOCHONDRIAL METAL TRANSPORTER 1-RELATED"/>
    <property type="match status" value="1"/>
</dbReference>
<feature type="transmembrane region" description="Helical" evidence="6">
    <location>
        <begin position="15"/>
        <end position="36"/>
    </location>
</feature>
<dbReference type="Gene3D" id="1.20.1510.10">
    <property type="entry name" value="Cation efflux protein transmembrane domain"/>
    <property type="match status" value="1"/>
</dbReference>
<evidence type="ECO:0000256" key="2">
    <source>
        <dbReference type="ARBA" id="ARBA00022448"/>
    </source>
</evidence>
<evidence type="ECO:0000313" key="8">
    <source>
        <dbReference type="EMBL" id="MCY0388274.1"/>
    </source>
</evidence>
<dbReference type="InterPro" id="IPR027469">
    <property type="entry name" value="Cation_efflux_TMD_sf"/>
</dbReference>
<keyword evidence="9" id="KW-1185">Reference proteome</keyword>
<evidence type="ECO:0000256" key="3">
    <source>
        <dbReference type="ARBA" id="ARBA00022692"/>
    </source>
</evidence>
<feature type="domain" description="Cation efflux protein transmembrane" evidence="7">
    <location>
        <begin position="16"/>
        <end position="209"/>
    </location>
</feature>
<name>A0ABT3ZNZ6_9BURK</name>
<evidence type="ECO:0000259" key="7">
    <source>
        <dbReference type="Pfam" id="PF01545"/>
    </source>
</evidence>
<protein>
    <submittedName>
        <fullName evidence="8">Cation transporter</fullName>
    </submittedName>
</protein>
<dbReference type="Pfam" id="PF01545">
    <property type="entry name" value="Cation_efflux"/>
    <property type="match status" value="1"/>
</dbReference>
<comment type="caution">
    <text evidence="8">The sequence shown here is derived from an EMBL/GenBank/DDBJ whole genome shotgun (WGS) entry which is preliminary data.</text>
</comment>
<dbReference type="Proteomes" id="UP001082899">
    <property type="component" value="Unassembled WGS sequence"/>
</dbReference>
<organism evidence="8 9">
    <name type="scientific">Robbsia betulipollinis</name>
    <dbReference type="NCBI Taxonomy" id="2981849"/>
    <lineage>
        <taxon>Bacteria</taxon>
        <taxon>Pseudomonadati</taxon>
        <taxon>Pseudomonadota</taxon>
        <taxon>Betaproteobacteria</taxon>
        <taxon>Burkholderiales</taxon>
        <taxon>Burkholderiaceae</taxon>
        <taxon>Robbsia</taxon>
    </lineage>
</organism>
<keyword evidence="2" id="KW-0813">Transport</keyword>
<dbReference type="SUPFAM" id="SSF161111">
    <property type="entry name" value="Cation efflux protein transmembrane domain-like"/>
    <property type="match status" value="1"/>
</dbReference>
<dbReference type="InterPro" id="IPR058533">
    <property type="entry name" value="Cation_efflux_TM"/>
</dbReference>
<gene>
    <name evidence="8" type="ORF">OVY01_13720</name>
</gene>
<reference evidence="8" key="1">
    <citation type="submission" date="2022-11" db="EMBL/GenBank/DDBJ databases">
        <title>Robbsia betulipollinis sp. nov., isolated from pollen of birch (Betula pendula).</title>
        <authorList>
            <person name="Shi H."/>
            <person name="Ambika Manirajan B."/>
            <person name="Ratering S."/>
            <person name="Geissler-Plaum R."/>
            <person name="Schnell S."/>
        </authorList>
    </citation>
    <scope>NUCLEOTIDE SEQUENCE</scope>
    <source>
        <strain evidence="8">Bb-Pol-6</strain>
    </source>
</reference>
<sequence length="307" mass="33611">MRNPSYFNTPTEPQVLLVSIWATFGMAALGIVLGLAVGSQAIIFDGVFAVIDASMTVLSLFVARLLAREGSRRFQYGYWHLEPLVAAFNGSILLVLCVYAIVNGIRGLLTGGGGEVSLDGAAIYSVLVCAVCVALYLYQRHANRRLDSALIRIDMQSFMMSGCITIALFFGFALAALVEQWGWPQLRPYADSLVLLLLALGLLPMPVRIVAGAMRDVFLIAPEALHRHVRQVVSAVVERYGLVGFKSYVAKSGRMHLVEIHILVPPDFLAGIARYDAIRQEIADELGPAIRLDQWLSISFTAKPSWT</sequence>
<dbReference type="PANTHER" id="PTHR43840:SF15">
    <property type="entry name" value="MITOCHONDRIAL METAL TRANSPORTER 1-RELATED"/>
    <property type="match status" value="1"/>
</dbReference>
<feature type="transmembrane region" description="Helical" evidence="6">
    <location>
        <begin position="42"/>
        <end position="67"/>
    </location>
</feature>